<feature type="compositionally biased region" description="Basic residues" evidence="3">
    <location>
        <begin position="74"/>
        <end position="83"/>
    </location>
</feature>
<dbReference type="PROSITE" id="PS50048">
    <property type="entry name" value="ZN2_CY6_FUNGAL_2"/>
    <property type="match status" value="1"/>
</dbReference>
<organism evidence="5 6">
    <name type="scientific">Pleomassaria siparia CBS 279.74</name>
    <dbReference type="NCBI Taxonomy" id="1314801"/>
    <lineage>
        <taxon>Eukaryota</taxon>
        <taxon>Fungi</taxon>
        <taxon>Dikarya</taxon>
        <taxon>Ascomycota</taxon>
        <taxon>Pezizomycotina</taxon>
        <taxon>Dothideomycetes</taxon>
        <taxon>Pleosporomycetidae</taxon>
        <taxon>Pleosporales</taxon>
        <taxon>Pleomassariaceae</taxon>
        <taxon>Pleomassaria</taxon>
    </lineage>
</organism>
<dbReference type="Pfam" id="PF04082">
    <property type="entry name" value="Fungal_trans"/>
    <property type="match status" value="1"/>
</dbReference>
<evidence type="ECO:0000259" key="4">
    <source>
        <dbReference type="PROSITE" id="PS50048"/>
    </source>
</evidence>
<accession>A0A6G1KEK0</accession>
<dbReference type="AlphaFoldDB" id="A0A6G1KEK0"/>
<keyword evidence="1" id="KW-0479">Metal-binding</keyword>
<protein>
    <recommendedName>
        <fullName evidence="4">Zn(2)-C6 fungal-type domain-containing protein</fullName>
    </recommendedName>
</protein>
<name>A0A6G1KEK0_9PLEO</name>
<evidence type="ECO:0000313" key="5">
    <source>
        <dbReference type="EMBL" id="KAF2711254.1"/>
    </source>
</evidence>
<evidence type="ECO:0000256" key="3">
    <source>
        <dbReference type="SAM" id="MobiDB-lite"/>
    </source>
</evidence>
<dbReference type="SUPFAM" id="SSF57701">
    <property type="entry name" value="Zn2/Cys6 DNA-binding domain"/>
    <property type="match status" value="1"/>
</dbReference>
<dbReference type="PANTHER" id="PTHR47425:SF3">
    <property type="entry name" value="ZN(II)2CYS6 TRANSCRIPTION FACTOR (EUROFUNG)"/>
    <property type="match status" value="1"/>
</dbReference>
<dbReference type="Proteomes" id="UP000799428">
    <property type="component" value="Unassembled WGS sequence"/>
</dbReference>
<keyword evidence="2" id="KW-0539">Nucleus</keyword>
<dbReference type="OrthoDB" id="4451586at2759"/>
<feature type="domain" description="Zn(2)-C6 fungal-type" evidence="4">
    <location>
        <begin position="37"/>
        <end position="69"/>
    </location>
</feature>
<dbReference type="Pfam" id="PF00172">
    <property type="entry name" value="Zn_clus"/>
    <property type="match status" value="1"/>
</dbReference>
<dbReference type="PROSITE" id="PS00463">
    <property type="entry name" value="ZN2_CY6_FUNGAL_1"/>
    <property type="match status" value="1"/>
</dbReference>
<evidence type="ECO:0000256" key="1">
    <source>
        <dbReference type="ARBA" id="ARBA00022723"/>
    </source>
</evidence>
<proteinExistence type="predicted"/>
<dbReference type="GO" id="GO:0008270">
    <property type="term" value="F:zinc ion binding"/>
    <property type="evidence" value="ECO:0007669"/>
    <property type="project" value="InterPro"/>
</dbReference>
<dbReference type="InterPro" id="IPR052761">
    <property type="entry name" value="Fungal_Detox/Toxin_TFs"/>
</dbReference>
<dbReference type="EMBL" id="MU005767">
    <property type="protein sequence ID" value="KAF2711254.1"/>
    <property type="molecule type" value="Genomic_DNA"/>
</dbReference>
<reference evidence="5" key="1">
    <citation type="journal article" date="2020" name="Stud. Mycol.">
        <title>101 Dothideomycetes genomes: a test case for predicting lifestyles and emergence of pathogens.</title>
        <authorList>
            <person name="Haridas S."/>
            <person name="Albert R."/>
            <person name="Binder M."/>
            <person name="Bloem J."/>
            <person name="Labutti K."/>
            <person name="Salamov A."/>
            <person name="Andreopoulos B."/>
            <person name="Baker S."/>
            <person name="Barry K."/>
            <person name="Bills G."/>
            <person name="Bluhm B."/>
            <person name="Cannon C."/>
            <person name="Castanera R."/>
            <person name="Culley D."/>
            <person name="Daum C."/>
            <person name="Ezra D."/>
            <person name="Gonzalez J."/>
            <person name="Henrissat B."/>
            <person name="Kuo A."/>
            <person name="Liang C."/>
            <person name="Lipzen A."/>
            <person name="Lutzoni F."/>
            <person name="Magnuson J."/>
            <person name="Mondo S."/>
            <person name="Nolan M."/>
            <person name="Ohm R."/>
            <person name="Pangilinan J."/>
            <person name="Park H.-J."/>
            <person name="Ramirez L."/>
            <person name="Alfaro M."/>
            <person name="Sun H."/>
            <person name="Tritt A."/>
            <person name="Yoshinaga Y."/>
            <person name="Zwiers L.-H."/>
            <person name="Turgeon B."/>
            <person name="Goodwin S."/>
            <person name="Spatafora J."/>
            <person name="Crous P."/>
            <person name="Grigoriev I."/>
        </authorList>
    </citation>
    <scope>NUCLEOTIDE SEQUENCE</scope>
    <source>
        <strain evidence="5">CBS 279.74</strain>
    </source>
</reference>
<dbReference type="CDD" id="cd00067">
    <property type="entry name" value="GAL4"/>
    <property type="match status" value="1"/>
</dbReference>
<dbReference type="InterPro" id="IPR036864">
    <property type="entry name" value="Zn2-C6_fun-type_DNA-bd_sf"/>
</dbReference>
<dbReference type="GO" id="GO:0000981">
    <property type="term" value="F:DNA-binding transcription factor activity, RNA polymerase II-specific"/>
    <property type="evidence" value="ECO:0007669"/>
    <property type="project" value="InterPro"/>
</dbReference>
<dbReference type="SMART" id="SM00066">
    <property type="entry name" value="GAL4"/>
    <property type="match status" value="1"/>
</dbReference>
<dbReference type="Gene3D" id="4.10.240.10">
    <property type="entry name" value="Zn(2)-C6 fungal-type DNA-binding domain"/>
    <property type="match status" value="1"/>
</dbReference>
<dbReference type="GO" id="GO:0006351">
    <property type="term" value="P:DNA-templated transcription"/>
    <property type="evidence" value="ECO:0007669"/>
    <property type="project" value="InterPro"/>
</dbReference>
<evidence type="ECO:0000256" key="2">
    <source>
        <dbReference type="ARBA" id="ARBA00023242"/>
    </source>
</evidence>
<feature type="compositionally biased region" description="Polar residues" evidence="3">
    <location>
        <begin position="141"/>
        <end position="157"/>
    </location>
</feature>
<feature type="region of interest" description="Disordered" evidence="3">
    <location>
        <begin position="74"/>
        <end position="97"/>
    </location>
</feature>
<dbReference type="CDD" id="cd12148">
    <property type="entry name" value="fungal_TF_MHR"/>
    <property type="match status" value="1"/>
</dbReference>
<gene>
    <name evidence="5" type="ORF">K504DRAFT_427462</name>
</gene>
<feature type="compositionally biased region" description="Polar residues" evidence="3">
    <location>
        <begin position="86"/>
        <end position="97"/>
    </location>
</feature>
<dbReference type="InterPro" id="IPR007219">
    <property type="entry name" value="XnlR_reg_dom"/>
</dbReference>
<dbReference type="InterPro" id="IPR001138">
    <property type="entry name" value="Zn2Cys6_DnaBD"/>
</dbReference>
<sequence length="654" mass="72858">MNCPEVVFQAPHATAQKRKQSNNANTGRATKHRSSQACNACRLRKVRCDVLRNGTSCTNCRLDNTECVVLASRRGKNRSRPHASHSPMSHGSTSGQTSIVREEVDNASYEATATPVGPSDAADVPVCVTFDDENPQVGENDPSTNGIIPTHQTPNPSTREGLPPFIASIPAYVPAEDVDFLIQKGALTMPNHDLRTEILRSYQFSIHPFMPILDLQTFIPAVLDQREDGYISLFLFQAVMFAGLASLDLDIVHSLGFESTKQAREVFFDRAKLLYEFDIEPEETAVLQSLMLMSWWYGRWNQRRHTWHWTGLALSVAQNMGLHREPTVSCGSEKIRGFRRRLWWSLYIRDRLLALGTRRPMRIQDDSFDVAMLRLDDFGVRELNNGQHLGQDVDENNRIVVLCIELAKLCVCIGHVLKSQYTTLSNFAEVRHTMMVVPRRHGDDTVSALEQCDNEINDWCQSSADNIHKSWSSSIAQGTSNMCSEIQWTMLNMLHLTLVNVLHRTQALQSSPAAEVQGLRRTSRLKVKDSARNVTKLAHTMLRRDQVRYMGVPGVTILVAASLSHMLDIRSGDEDVRDASILRFYQSIQVLQALRTIYASADSAVSFLASVIRKAGISVPPQVASPAPDFTSVASEGPVGGVANGAPNKHYLGP</sequence>
<feature type="region of interest" description="Disordered" evidence="3">
    <location>
        <begin position="9"/>
        <end position="31"/>
    </location>
</feature>
<evidence type="ECO:0000313" key="6">
    <source>
        <dbReference type="Proteomes" id="UP000799428"/>
    </source>
</evidence>
<dbReference type="GO" id="GO:0003677">
    <property type="term" value="F:DNA binding"/>
    <property type="evidence" value="ECO:0007669"/>
    <property type="project" value="InterPro"/>
</dbReference>
<feature type="region of interest" description="Disordered" evidence="3">
    <location>
        <begin position="138"/>
        <end position="157"/>
    </location>
</feature>
<dbReference type="SMART" id="SM00906">
    <property type="entry name" value="Fungal_trans"/>
    <property type="match status" value="1"/>
</dbReference>
<dbReference type="PANTHER" id="PTHR47425">
    <property type="entry name" value="FARB-RELATED"/>
    <property type="match status" value="1"/>
</dbReference>
<keyword evidence="6" id="KW-1185">Reference proteome</keyword>